<organism evidence="2 3">
    <name type="scientific">Nocardia nova</name>
    <dbReference type="NCBI Taxonomy" id="37330"/>
    <lineage>
        <taxon>Bacteria</taxon>
        <taxon>Bacillati</taxon>
        <taxon>Actinomycetota</taxon>
        <taxon>Actinomycetes</taxon>
        <taxon>Mycobacteriales</taxon>
        <taxon>Nocardiaceae</taxon>
        <taxon>Nocardia</taxon>
    </lineage>
</organism>
<keyword evidence="2" id="KW-0378">Hydrolase</keyword>
<accession>A0A2S5ZUU5</accession>
<dbReference type="SUPFAM" id="SSF53474">
    <property type="entry name" value="alpha/beta-Hydrolases"/>
    <property type="match status" value="1"/>
</dbReference>
<dbReference type="PANTHER" id="PTHR37017:SF11">
    <property type="entry name" value="ESTERASE_LIPASE_THIOESTERASE DOMAIN-CONTAINING PROTEIN"/>
    <property type="match status" value="1"/>
</dbReference>
<feature type="domain" description="AB hydrolase-1" evidence="1">
    <location>
        <begin position="7"/>
        <end position="225"/>
    </location>
</feature>
<dbReference type="Proteomes" id="UP000238356">
    <property type="component" value="Unassembled WGS sequence"/>
</dbReference>
<dbReference type="GeneID" id="66724731"/>
<sequence length="233" mass="24064">MTTKPTIVLVHGAFADSSSWNGVITRLRAEGYPVLAAANPLRGLDTDAAYVASVLDTVEGPIVLAGHSYGGSVITVAAHDKPAVTALVYIAAFIPAEGENALELTGKFPGSTLAPTTVAHPLPGAAGTELHIRQDEFPAQFAADVPADVAATMAITQRPVALAALEQPASVAAWRAVPAYSLVTTEDKNIPVESQRFMSERAGAHTVEVQASHAVSVSDPSAVADLILLAAQR</sequence>
<dbReference type="Pfam" id="PF12697">
    <property type="entry name" value="Abhydrolase_6"/>
    <property type="match status" value="1"/>
</dbReference>
<name>A0A2S5ZUU5_9NOCA</name>
<dbReference type="PANTHER" id="PTHR37017">
    <property type="entry name" value="AB HYDROLASE-1 DOMAIN-CONTAINING PROTEIN-RELATED"/>
    <property type="match status" value="1"/>
</dbReference>
<dbReference type="InterPro" id="IPR052897">
    <property type="entry name" value="Sec-Metab_Biosynth_Hydrolase"/>
</dbReference>
<dbReference type="RefSeq" id="WP_104364836.1">
    <property type="nucleotide sequence ID" value="NZ_JAHUVX010000015.1"/>
</dbReference>
<evidence type="ECO:0000313" key="2">
    <source>
        <dbReference type="EMBL" id="PPJ19501.1"/>
    </source>
</evidence>
<dbReference type="InterPro" id="IPR000073">
    <property type="entry name" value="AB_hydrolase_1"/>
</dbReference>
<dbReference type="AlphaFoldDB" id="A0A2S5ZUU5"/>
<protein>
    <submittedName>
        <fullName evidence="2">Alpha/beta hydrolase</fullName>
    </submittedName>
</protein>
<dbReference type="InterPro" id="IPR029058">
    <property type="entry name" value="AB_hydrolase_fold"/>
</dbReference>
<comment type="caution">
    <text evidence="2">The sequence shown here is derived from an EMBL/GenBank/DDBJ whole genome shotgun (WGS) entry which is preliminary data.</text>
</comment>
<dbReference type="EMBL" id="PSZD01000045">
    <property type="protein sequence ID" value="PPJ19501.1"/>
    <property type="molecule type" value="Genomic_DNA"/>
</dbReference>
<dbReference type="Gene3D" id="3.40.50.1820">
    <property type="entry name" value="alpha/beta hydrolase"/>
    <property type="match status" value="1"/>
</dbReference>
<keyword evidence="3" id="KW-1185">Reference proteome</keyword>
<proteinExistence type="predicted"/>
<reference evidence="2 3" key="1">
    <citation type="submission" date="2018-02" db="EMBL/GenBank/DDBJ databases">
        <title>8 Nocardia nova and 1 Nocardia cyriacigeorgica strain used for evolution to TMP-SMX.</title>
        <authorList>
            <person name="Mehta H."/>
            <person name="Weng J."/>
            <person name="Shamoo Y."/>
        </authorList>
    </citation>
    <scope>NUCLEOTIDE SEQUENCE [LARGE SCALE GENOMIC DNA]</scope>
    <source>
        <strain evidence="2 3">BAA2227</strain>
    </source>
</reference>
<evidence type="ECO:0000313" key="3">
    <source>
        <dbReference type="Proteomes" id="UP000238356"/>
    </source>
</evidence>
<gene>
    <name evidence="2" type="ORF">C5F51_35325</name>
</gene>
<evidence type="ECO:0000259" key="1">
    <source>
        <dbReference type="Pfam" id="PF12697"/>
    </source>
</evidence>
<dbReference type="GO" id="GO:0016787">
    <property type="term" value="F:hydrolase activity"/>
    <property type="evidence" value="ECO:0007669"/>
    <property type="project" value="UniProtKB-KW"/>
</dbReference>